<reference evidence="1" key="1">
    <citation type="journal article" date="2021" name="Front. Microbiol.">
        <title>Comprehensive Comparative Genomics and Phenotyping of Methylobacterium Species.</title>
        <authorList>
            <person name="Alessa O."/>
            <person name="Ogura Y."/>
            <person name="Fujitani Y."/>
            <person name="Takami H."/>
            <person name="Hayashi T."/>
            <person name="Sahin N."/>
            <person name="Tani A."/>
        </authorList>
    </citation>
    <scope>NUCLEOTIDE SEQUENCE</scope>
    <source>
        <strain evidence="1">DSM 19015</strain>
    </source>
</reference>
<dbReference type="Proteomes" id="UP001055125">
    <property type="component" value="Unassembled WGS sequence"/>
</dbReference>
<protein>
    <submittedName>
        <fullName evidence="1">Uncharacterized protein</fullName>
    </submittedName>
</protein>
<reference evidence="1" key="2">
    <citation type="submission" date="2021-08" db="EMBL/GenBank/DDBJ databases">
        <authorList>
            <person name="Tani A."/>
            <person name="Ola A."/>
            <person name="Ogura Y."/>
            <person name="Katsura K."/>
            <person name="Hayashi T."/>
        </authorList>
    </citation>
    <scope>NUCLEOTIDE SEQUENCE</scope>
    <source>
        <strain evidence="1">DSM 19015</strain>
    </source>
</reference>
<evidence type="ECO:0000313" key="2">
    <source>
        <dbReference type="Proteomes" id="UP001055125"/>
    </source>
</evidence>
<proteinExistence type="predicted"/>
<accession>A0ABQ4S1V0</accession>
<organism evidence="1 2">
    <name type="scientific">Methylobacterium iners</name>
    <dbReference type="NCBI Taxonomy" id="418707"/>
    <lineage>
        <taxon>Bacteria</taxon>
        <taxon>Pseudomonadati</taxon>
        <taxon>Pseudomonadota</taxon>
        <taxon>Alphaproteobacteria</taxon>
        <taxon>Hyphomicrobiales</taxon>
        <taxon>Methylobacteriaceae</taxon>
        <taxon>Methylobacterium</taxon>
    </lineage>
</organism>
<evidence type="ECO:0000313" key="1">
    <source>
        <dbReference type="EMBL" id="GJD96610.1"/>
    </source>
</evidence>
<keyword evidence="2" id="KW-1185">Reference proteome</keyword>
<dbReference type="EMBL" id="BPQP01000064">
    <property type="protein sequence ID" value="GJD96610.1"/>
    <property type="molecule type" value="Genomic_DNA"/>
</dbReference>
<sequence>MSLRLEPVQVAPGGGDTDGRLVFADEYLVAVLARQS</sequence>
<name>A0ABQ4S1V0_9HYPH</name>
<gene>
    <name evidence="1" type="ORF">OCOJLMKI_3833</name>
</gene>
<comment type="caution">
    <text evidence="1">The sequence shown here is derived from an EMBL/GenBank/DDBJ whole genome shotgun (WGS) entry which is preliminary data.</text>
</comment>